<dbReference type="InterPro" id="IPR040819">
    <property type="entry name" value="Rol_Rep_N"/>
</dbReference>
<dbReference type="PATRIC" id="fig|1423813.3.peg.2156"/>
<feature type="domain" description="HTH cro/C1-type" evidence="1">
    <location>
        <begin position="25"/>
        <end position="73"/>
    </location>
</feature>
<dbReference type="InterPro" id="IPR001387">
    <property type="entry name" value="Cro/C1-type_HTH"/>
</dbReference>
<name>A0A0R2A514_9LACO</name>
<dbReference type="Pfam" id="PF18106">
    <property type="entry name" value="Rol_Rep_N"/>
    <property type="match status" value="1"/>
</dbReference>
<dbReference type="Proteomes" id="UP000051733">
    <property type="component" value="Unassembled WGS sequence"/>
</dbReference>
<dbReference type="CDD" id="cd00093">
    <property type="entry name" value="HTH_XRE"/>
    <property type="match status" value="1"/>
</dbReference>
<evidence type="ECO:0000313" key="2">
    <source>
        <dbReference type="EMBL" id="KRM62542.1"/>
    </source>
</evidence>
<dbReference type="AlphaFoldDB" id="A0A0R2A514"/>
<dbReference type="SUPFAM" id="SSF47413">
    <property type="entry name" value="lambda repressor-like DNA-binding domains"/>
    <property type="match status" value="1"/>
</dbReference>
<dbReference type="InterPro" id="IPR003491">
    <property type="entry name" value="REP-like_C"/>
</dbReference>
<dbReference type="OrthoDB" id="2067664at2"/>
<accession>A0A0R2A514</accession>
<dbReference type="InterPro" id="IPR010982">
    <property type="entry name" value="Lambda_DNA-bd_dom_sf"/>
</dbReference>
<dbReference type="STRING" id="1423813.FC26_GL002118"/>
<dbReference type="EMBL" id="AYYY01000005">
    <property type="protein sequence ID" value="KRM62542.1"/>
    <property type="molecule type" value="Genomic_DNA"/>
</dbReference>
<dbReference type="RefSeq" id="WP_057777230.1">
    <property type="nucleotide sequence ID" value="NZ_AYYY01000005.1"/>
</dbReference>
<protein>
    <submittedName>
        <fullName evidence="2">Transcriptional regulator</fullName>
    </submittedName>
</protein>
<evidence type="ECO:0000259" key="1">
    <source>
        <dbReference type="PROSITE" id="PS50943"/>
    </source>
</evidence>
<sequence length="406" mass="47402">MNEDLTLIDYQVQADWLNIFWQQLEDKKIKQSQLAKSMGISRSYLNQLLNSKRPLTEAMRQRLTAAFRELSGITALNICFDYVRIRFPTHDVDELIVALFCIKPIYFVYEPYGRYGYSGKFRHGDMEIFVSPEDDNRGSLIELKGKGCRELEGILVASEQSWYDFLRQALALDGVVKRIDLAINDYLDVLPVHYLIKKSMRHEYITKFRECKYFVRDKDNLKGESLYFGSRKSAIYFCIYQKDIEQYFKLGKALAETKIKNRFEIRVFDERAEQTVADLLAYRNPQRTVFGIINNYLRFVKPIANKPTSKWPLDDRWTQFIGKYADKLRLAVSPEPVTLDQTIQWIKKQVAPSLKMLMAIDSAKSEDTLMTIIAEAKLSENQQVMIQQMLASPEEIMIQQPKHNGD</sequence>
<dbReference type="Pfam" id="PF02486">
    <property type="entry name" value="Rep_trans"/>
    <property type="match status" value="1"/>
</dbReference>
<keyword evidence="3" id="KW-1185">Reference proteome</keyword>
<proteinExistence type="predicted"/>
<comment type="caution">
    <text evidence="2">The sequence shown here is derived from an EMBL/GenBank/DDBJ whole genome shotgun (WGS) entry which is preliminary data.</text>
</comment>
<dbReference type="GO" id="GO:0003677">
    <property type="term" value="F:DNA binding"/>
    <property type="evidence" value="ECO:0007669"/>
    <property type="project" value="InterPro"/>
</dbReference>
<dbReference type="PROSITE" id="PS50943">
    <property type="entry name" value="HTH_CROC1"/>
    <property type="match status" value="1"/>
</dbReference>
<gene>
    <name evidence="2" type="ORF">FC26_GL002118</name>
</gene>
<organism evidence="2 3">
    <name type="scientific">Paucilactobacillus vaccinostercus DSM 20634</name>
    <dbReference type="NCBI Taxonomy" id="1423813"/>
    <lineage>
        <taxon>Bacteria</taxon>
        <taxon>Bacillati</taxon>
        <taxon>Bacillota</taxon>
        <taxon>Bacilli</taxon>
        <taxon>Lactobacillales</taxon>
        <taxon>Lactobacillaceae</taxon>
        <taxon>Paucilactobacillus</taxon>
    </lineage>
</organism>
<dbReference type="Gene3D" id="1.10.260.40">
    <property type="entry name" value="lambda repressor-like DNA-binding domains"/>
    <property type="match status" value="1"/>
</dbReference>
<dbReference type="Pfam" id="PF01381">
    <property type="entry name" value="HTH_3"/>
    <property type="match status" value="1"/>
</dbReference>
<evidence type="ECO:0000313" key="3">
    <source>
        <dbReference type="Proteomes" id="UP000051733"/>
    </source>
</evidence>
<reference evidence="2 3" key="1">
    <citation type="journal article" date="2015" name="Genome Announc.">
        <title>Expanding the biotechnology potential of lactobacilli through comparative genomics of 213 strains and associated genera.</title>
        <authorList>
            <person name="Sun Z."/>
            <person name="Harris H.M."/>
            <person name="McCann A."/>
            <person name="Guo C."/>
            <person name="Argimon S."/>
            <person name="Zhang W."/>
            <person name="Yang X."/>
            <person name="Jeffery I.B."/>
            <person name="Cooney J.C."/>
            <person name="Kagawa T.F."/>
            <person name="Liu W."/>
            <person name="Song Y."/>
            <person name="Salvetti E."/>
            <person name="Wrobel A."/>
            <person name="Rasinkangas P."/>
            <person name="Parkhill J."/>
            <person name="Rea M.C."/>
            <person name="O'Sullivan O."/>
            <person name="Ritari J."/>
            <person name="Douillard F.P."/>
            <person name="Paul Ross R."/>
            <person name="Yang R."/>
            <person name="Briner A.E."/>
            <person name="Felis G.E."/>
            <person name="de Vos W.M."/>
            <person name="Barrangou R."/>
            <person name="Klaenhammer T.R."/>
            <person name="Caufield P.W."/>
            <person name="Cui Y."/>
            <person name="Zhang H."/>
            <person name="O'Toole P.W."/>
        </authorList>
    </citation>
    <scope>NUCLEOTIDE SEQUENCE [LARGE SCALE GENOMIC DNA]</scope>
    <source>
        <strain evidence="2 3">DSM 20634</strain>
    </source>
</reference>